<reference evidence="2" key="1">
    <citation type="journal article" date="2007" name="PLoS ONE">
        <title>The first genome sequence of an elite grapevine cultivar (Pinot noir Vitis vinifera L.): coping with a highly heterozygous genome.</title>
        <authorList>
            <person name="Velasco R."/>
            <person name="Zharkikh A."/>
            <person name="Troggio M."/>
            <person name="Cartwright D.A."/>
            <person name="Cestaro A."/>
            <person name="Pruss D."/>
            <person name="Pindo M."/>
            <person name="FitzGerald L.M."/>
            <person name="Vezzulli S."/>
            <person name="Reid J."/>
            <person name="Malacarne G."/>
            <person name="Iliev D."/>
            <person name="Coppola G."/>
            <person name="Wardell B."/>
            <person name="Micheletti D."/>
            <person name="Macalma T."/>
            <person name="Facci M."/>
            <person name="Mitchell J.T."/>
            <person name="Perazzolli M."/>
            <person name="Eldredge G."/>
            <person name="Gatto P."/>
            <person name="Oyzerski R."/>
            <person name="Moretto M."/>
            <person name="Gutin N."/>
            <person name="Stefanini M."/>
            <person name="Chen Y."/>
            <person name="Segala C."/>
            <person name="Davenport C."/>
            <person name="Dematte L."/>
            <person name="Mraz A."/>
            <person name="Battilana J."/>
            <person name="Stormo K."/>
            <person name="Costa F."/>
            <person name="Tao Q."/>
            <person name="Si-Ammour A."/>
            <person name="Harkins T."/>
            <person name="Lackey A."/>
            <person name="Perbost C."/>
            <person name="Taillon B."/>
            <person name="Stella A."/>
            <person name="Solovyev V."/>
            <person name="Fawcett J.A."/>
            <person name="Sterck L."/>
            <person name="Vandepoele K."/>
            <person name="Grando S.M."/>
            <person name="Toppo S."/>
            <person name="Moser C."/>
            <person name="Lanchbury J."/>
            <person name="Bogden R."/>
            <person name="Skolnick M."/>
            <person name="Sgaramella V."/>
            <person name="Bhatnagar S.K."/>
            <person name="Fontana P."/>
            <person name="Gutin A."/>
            <person name="Van de Peer Y."/>
            <person name="Salamini F."/>
            <person name="Viola R."/>
        </authorList>
    </citation>
    <scope>NUCLEOTIDE SEQUENCE</scope>
</reference>
<dbReference type="GO" id="GO:0043531">
    <property type="term" value="F:ADP binding"/>
    <property type="evidence" value="ECO:0007669"/>
    <property type="project" value="InterPro"/>
</dbReference>
<dbReference type="Pfam" id="PF00931">
    <property type="entry name" value="NB-ARC"/>
    <property type="match status" value="1"/>
</dbReference>
<gene>
    <name evidence="2" type="ORF">VITISV_020692</name>
</gene>
<dbReference type="InterPro" id="IPR002182">
    <property type="entry name" value="NB-ARC"/>
</dbReference>
<evidence type="ECO:0000259" key="1">
    <source>
        <dbReference type="Pfam" id="PF00931"/>
    </source>
</evidence>
<dbReference type="PANTHER" id="PTHR19338">
    <property type="entry name" value="TRANSLOCASE OF INNER MITOCHONDRIAL MEMBRANE 13 HOMOLOG"/>
    <property type="match status" value="1"/>
</dbReference>
<dbReference type="SUPFAM" id="SSF52540">
    <property type="entry name" value="P-loop containing nucleoside triphosphate hydrolases"/>
    <property type="match status" value="1"/>
</dbReference>
<dbReference type="EMBL" id="AM460814">
    <property type="protein sequence ID" value="CAN74639.1"/>
    <property type="molecule type" value="Genomic_DNA"/>
</dbReference>
<dbReference type="InterPro" id="IPR027417">
    <property type="entry name" value="P-loop_NTPase"/>
</dbReference>
<accession>A5BIQ1</accession>
<protein>
    <recommendedName>
        <fullName evidence="1">NB-ARC domain-containing protein</fullName>
    </recommendedName>
</protein>
<evidence type="ECO:0000313" key="2">
    <source>
        <dbReference type="EMBL" id="CAN74639.1"/>
    </source>
</evidence>
<feature type="domain" description="NB-ARC" evidence="1">
    <location>
        <begin position="79"/>
        <end position="148"/>
    </location>
</feature>
<dbReference type="PANTHER" id="PTHR19338:SF66">
    <property type="entry name" value="NB-ARC DOMAIN-CONTAINING PROTEIN"/>
    <property type="match status" value="1"/>
</dbReference>
<sequence>MNHQQQGSLKYLKLLKLRFVHKLESRIRKINIKIEKIMDDKSRYNFENLPIASFSNKVVPQKEKNALIVDEVNMVGIQESAKSVKQMLLNKEIRKAVLSIVGMGALGKTTLAKKVYNDNDVQQYFDCHAWIYVSQEHTIRELLQGIADCVMILSEK</sequence>
<dbReference type="AlphaFoldDB" id="A5BIQ1"/>
<proteinExistence type="predicted"/>
<dbReference type="Gene3D" id="3.40.50.300">
    <property type="entry name" value="P-loop containing nucleotide triphosphate hydrolases"/>
    <property type="match status" value="1"/>
</dbReference>
<name>A5BIQ1_VITVI</name>
<organism evidence="2">
    <name type="scientific">Vitis vinifera</name>
    <name type="common">Grape</name>
    <dbReference type="NCBI Taxonomy" id="29760"/>
    <lineage>
        <taxon>Eukaryota</taxon>
        <taxon>Viridiplantae</taxon>
        <taxon>Streptophyta</taxon>
        <taxon>Embryophyta</taxon>
        <taxon>Tracheophyta</taxon>
        <taxon>Spermatophyta</taxon>
        <taxon>Magnoliopsida</taxon>
        <taxon>eudicotyledons</taxon>
        <taxon>Gunneridae</taxon>
        <taxon>Pentapetalae</taxon>
        <taxon>rosids</taxon>
        <taxon>Vitales</taxon>
        <taxon>Vitaceae</taxon>
        <taxon>Viteae</taxon>
        <taxon>Vitis</taxon>
    </lineage>
</organism>